<dbReference type="PANTHER" id="PTHR47967:SF85">
    <property type="entry name" value="OS05G0384300 PROTEIN"/>
    <property type="match status" value="1"/>
</dbReference>
<dbReference type="SUPFAM" id="SSF50630">
    <property type="entry name" value="Acid proteases"/>
    <property type="match status" value="1"/>
</dbReference>
<reference evidence="3" key="1">
    <citation type="journal article" date="2018" name="DNA Res.">
        <title>Multiple hybrid de novo genome assembly of finger millet, an orphan allotetraploid crop.</title>
        <authorList>
            <person name="Hatakeyama M."/>
            <person name="Aluri S."/>
            <person name="Balachadran M.T."/>
            <person name="Sivarajan S.R."/>
            <person name="Patrignani A."/>
            <person name="Gruter S."/>
            <person name="Poveda L."/>
            <person name="Shimizu-Inatsugi R."/>
            <person name="Baeten J."/>
            <person name="Francoijs K.J."/>
            <person name="Nataraja K.N."/>
            <person name="Reddy Y.A.N."/>
            <person name="Phadnis S."/>
            <person name="Ravikumar R.L."/>
            <person name="Schlapbach R."/>
            <person name="Sreeman S.M."/>
            <person name="Shimizu K.K."/>
        </authorList>
    </citation>
    <scope>NUCLEOTIDE SEQUENCE</scope>
</reference>
<dbReference type="Proteomes" id="UP001054889">
    <property type="component" value="Unassembled WGS sequence"/>
</dbReference>
<evidence type="ECO:0000313" key="3">
    <source>
        <dbReference type="EMBL" id="GJN05148.1"/>
    </source>
</evidence>
<dbReference type="InterPro" id="IPR051708">
    <property type="entry name" value="Plant_Aspart_Prot_A1"/>
</dbReference>
<dbReference type="EMBL" id="BQKI01000011">
    <property type="protein sequence ID" value="GJN05148.1"/>
    <property type="molecule type" value="Genomic_DNA"/>
</dbReference>
<sequence>MLFEVRDLTDPVTLVFGCGFYNVGNFGGAADVIGLGRGPFSRVSQIQAGRYSHYFAPHDNDGDNSFEIFSNDVTPMTSHAMSTPFLASNSDAY</sequence>
<comment type="caution">
    <text evidence="3">The sequence shown here is derived from an EMBL/GenBank/DDBJ whole genome shotgun (WGS) entry which is preliminary data.</text>
</comment>
<dbReference type="Gene3D" id="2.40.70.10">
    <property type="entry name" value="Acid Proteases"/>
    <property type="match status" value="1"/>
</dbReference>
<dbReference type="PANTHER" id="PTHR47967">
    <property type="entry name" value="OS07G0603500 PROTEIN-RELATED"/>
    <property type="match status" value="1"/>
</dbReference>
<evidence type="ECO:0000313" key="4">
    <source>
        <dbReference type="Proteomes" id="UP001054889"/>
    </source>
</evidence>
<keyword evidence="1" id="KW-0645">Protease</keyword>
<keyword evidence="2" id="KW-0378">Hydrolase</keyword>
<name>A0AAV5D425_ELECO</name>
<organism evidence="3 4">
    <name type="scientific">Eleusine coracana subsp. coracana</name>
    <dbReference type="NCBI Taxonomy" id="191504"/>
    <lineage>
        <taxon>Eukaryota</taxon>
        <taxon>Viridiplantae</taxon>
        <taxon>Streptophyta</taxon>
        <taxon>Embryophyta</taxon>
        <taxon>Tracheophyta</taxon>
        <taxon>Spermatophyta</taxon>
        <taxon>Magnoliopsida</taxon>
        <taxon>Liliopsida</taxon>
        <taxon>Poales</taxon>
        <taxon>Poaceae</taxon>
        <taxon>PACMAD clade</taxon>
        <taxon>Chloridoideae</taxon>
        <taxon>Cynodonteae</taxon>
        <taxon>Eleusininae</taxon>
        <taxon>Eleusine</taxon>
    </lineage>
</organism>
<evidence type="ECO:0000256" key="1">
    <source>
        <dbReference type="ARBA" id="ARBA00022670"/>
    </source>
</evidence>
<dbReference type="GO" id="GO:0006508">
    <property type="term" value="P:proteolysis"/>
    <property type="evidence" value="ECO:0007669"/>
    <property type="project" value="UniProtKB-KW"/>
</dbReference>
<dbReference type="GO" id="GO:0005576">
    <property type="term" value="C:extracellular region"/>
    <property type="evidence" value="ECO:0007669"/>
    <property type="project" value="TreeGrafter"/>
</dbReference>
<reference evidence="3" key="2">
    <citation type="submission" date="2021-12" db="EMBL/GenBank/DDBJ databases">
        <title>Resequencing data analysis of finger millet.</title>
        <authorList>
            <person name="Hatakeyama M."/>
            <person name="Aluri S."/>
            <person name="Balachadran M.T."/>
            <person name="Sivarajan S.R."/>
            <person name="Poveda L."/>
            <person name="Shimizu-Inatsugi R."/>
            <person name="Schlapbach R."/>
            <person name="Sreeman S.M."/>
            <person name="Shimizu K.K."/>
        </authorList>
    </citation>
    <scope>NUCLEOTIDE SEQUENCE</scope>
</reference>
<dbReference type="InterPro" id="IPR021109">
    <property type="entry name" value="Peptidase_aspartic_dom_sf"/>
</dbReference>
<dbReference type="GO" id="GO:0008233">
    <property type="term" value="F:peptidase activity"/>
    <property type="evidence" value="ECO:0007669"/>
    <property type="project" value="UniProtKB-KW"/>
</dbReference>
<keyword evidence="4" id="KW-1185">Reference proteome</keyword>
<gene>
    <name evidence="3" type="primary">ga22756</name>
    <name evidence="3" type="ORF">PR202_ga22756</name>
</gene>
<evidence type="ECO:0000256" key="2">
    <source>
        <dbReference type="ARBA" id="ARBA00022801"/>
    </source>
</evidence>
<proteinExistence type="predicted"/>
<dbReference type="AlphaFoldDB" id="A0AAV5D425"/>
<protein>
    <submittedName>
        <fullName evidence="3">Uncharacterized protein</fullName>
    </submittedName>
</protein>
<accession>A0AAV5D425</accession>